<sequence>MSIKTLKADLQLARIKHRTNPCETTLGALEKAQNAYDLAVSGQPVLDERSEDLGTESATSGSTENEHTTPDGRQEPIDSLTGFTPTELAEFKQAVDAFLRGPSNVKRVGIIGSSVGRSMFAATCLSSSCSATNAAAGDVDRLPVDTETAHSEHEAGAGSVDEKTTTEAPNSEPVTTQLAEPEAAPSPAVAEPAKPAKVSTGTSKGKANSEQKKTKETAK</sequence>
<feature type="compositionally biased region" description="Polar residues" evidence="1">
    <location>
        <begin position="166"/>
        <end position="178"/>
    </location>
</feature>
<evidence type="ECO:0000313" key="3">
    <source>
        <dbReference type="Proteomes" id="UP000239590"/>
    </source>
</evidence>
<evidence type="ECO:0000256" key="1">
    <source>
        <dbReference type="SAM" id="MobiDB-lite"/>
    </source>
</evidence>
<gene>
    <name evidence="2" type="ORF">C5O19_05830</name>
</gene>
<dbReference type="Proteomes" id="UP000239590">
    <property type="component" value="Unassembled WGS sequence"/>
</dbReference>
<feature type="compositionally biased region" description="Basic and acidic residues" evidence="1">
    <location>
        <begin position="207"/>
        <end position="219"/>
    </location>
</feature>
<feature type="compositionally biased region" description="Low complexity" evidence="1">
    <location>
        <begin position="179"/>
        <end position="199"/>
    </location>
</feature>
<reference evidence="3" key="1">
    <citation type="submission" date="2018-02" db="EMBL/GenBank/DDBJ databases">
        <title>Genome sequencing of Solimonas sp. HR-BB.</title>
        <authorList>
            <person name="Lee Y."/>
            <person name="Jeon C.O."/>
        </authorList>
    </citation>
    <scope>NUCLEOTIDE SEQUENCE [LARGE SCALE GENOMIC DNA]</scope>
    <source>
        <strain evidence="3">HR-U</strain>
    </source>
</reference>
<name>A0A2S7INA3_9BACT</name>
<accession>A0A2S7INA3</accession>
<dbReference type="EMBL" id="PTRA01000001">
    <property type="protein sequence ID" value="PQA59175.1"/>
    <property type="molecule type" value="Genomic_DNA"/>
</dbReference>
<feature type="compositionally biased region" description="Basic and acidic residues" evidence="1">
    <location>
        <begin position="64"/>
        <end position="76"/>
    </location>
</feature>
<dbReference type="RefSeq" id="WP_104710475.1">
    <property type="nucleotide sequence ID" value="NZ_PTRA01000001.1"/>
</dbReference>
<evidence type="ECO:0000313" key="2">
    <source>
        <dbReference type="EMBL" id="PQA59175.1"/>
    </source>
</evidence>
<organism evidence="2 3">
    <name type="scientific">Siphonobacter curvatus</name>
    <dbReference type="NCBI Taxonomy" id="2094562"/>
    <lineage>
        <taxon>Bacteria</taxon>
        <taxon>Pseudomonadati</taxon>
        <taxon>Bacteroidota</taxon>
        <taxon>Cytophagia</taxon>
        <taxon>Cytophagales</taxon>
        <taxon>Cytophagaceae</taxon>
        <taxon>Siphonobacter</taxon>
    </lineage>
</organism>
<feature type="region of interest" description="Disordered" evidence="1">
    <location>
        <begin position="45"/>
        <end position="77"/>
    </location>
</feature>
<keyword evidence="3" id="KW-1185">Reference proteome</keyword>
<protein>
    <submittedName>
        <fullName evidence="2">Uncharacterized protein</fullName>
    </submittedName>
</protein>
<feature type="compositionally biased region" description="Basic and acidic residues" evidence="1">
    <location>
        <begin position="146"/>
        <end position="165"/>
    </location>
</feature>
<dbReference type="AlphaFoldDB" id="A0A2S7INA3"/>
<feature type="region of interest" description="Disordered" evidence="1">
    <location>
        <begin position="146"/>
        <end position="219"/>
    </location>
</feature>
<proteinExistence type="predicted"/>
<comment type="caution">
    <text evidence="2">The sequence shown here is derived from an EMBL/GenBank/DDBJ whole genome shotgun (WGS) entry which is preliminary data.</text>
</comment>